<evidence type="ECO:0000256" key="2">
    <source>
        <dbReference type="ARBA" id="ARBA00023002"/>
    </source>
</evidence>
<dbReference type="Proteomes" id="UP000318578">
    <property type="component" value="Unassembled WGS sequence"/>
</dbReference>
<evidence type="ECO:0000256" key="3">
    <source>
        <dbReference type="PROSITE-ProRule" id="PRU10007"/>
    </source>
</evidence>
<dbReference type="OrthoDB" id="6882680at2"/>
<proteinExistence type="inferred from homology"/>
<feature type="domain" description="Aldehyde dehydrogenase" evidence="5">
    <location>
        <begin position="33"/>
        <end position="491"/>
    </location>
</feature>
<dbReference type="EMBL" id="VJZA01000007">
    <property type="protein sequence ID" value="TVT24362.1"/>
    <property type="molecule type" value="Genomic_DNA"/>
</dbReference>
<dbReference type="InterPro" id="IPR016163">
    <property type="entry name" value="Ald_DH_C"/>
</dbReference>
<feature type="active site" evidence="3">
    <location>
        <position position="265"/>
    </location>
</feature>
<dbReference type="InterPro" id="IPR016161">
    <property type="entry name" value="Ald_DH/histidinol_DH"/>
</dbReference>
<evidence type="ECO:0000313" key="6">
    <source>
        <dbReference type="EMBL" id="TVT24362.1"/>
    </source>
</evidence>
<dbReference type="PROSITE" id="PS00687">
    <property type="entry name" value="ALDEHYDE_DEHYDR_GLU"/>
    <property type="match status" value="1"/>
</dbReference>
<evidence type="ECO:0000313" key="7">
    <source>
        <dbReference type="Proteomes" id="UP000318578"/>
    </source>
</evidence>
<dbReference type="InterPro" id="IPR016162">
    <property type="entry name" value="Ald_DH_N"/>
</dbReference>
<dbReference type="FunFam" id="3.40.309.10:FF:000012">
    <property type="entry name" value="Betaine aldehyde dehydrogenase"/>
    <property type="match status" value="1"/>
</dbReference>
<name>A0A558AJC1_9PSEU</name>
<organism evidence="6 7">
    <name type="scientific">Amycolatopsis acidiphila</name>
    <dbReference type="NCBI Taxonomy" id="715473"/>
    <lineage>
        <taxon>Bacteria</taxon>
        <taxon>Bacillati</taxon>
        <taxon>Actinomycetota</taxon>
        <taxon>Actinomycetes</taxon>
        <taxon>Pseudonocardiales</taxon>
        <taxon>Pseudonocardiaceae</taxon>
        <taxon>Amycolatopsis</taxon>
    </lineage>
</organism>
<dbReference type="GO" id="GO:0016620">
    <property type="term" value="F:oxidoreductase activity, acting on the aldehyde or oxo group of donors, NAD or NADP as acceptor"/>
    <property type="evidence" value="ECO:0007669"/>
    <property type="project" value="InterPro"/>
</dbReference>
<keyword evidence="2 4" id="KW-0560">Oxidoreductase</keyword>
<dbReference type="AlphaFoldDB" id="A0A558AJC1"/>
<evidence type="ECO:0000259" key="5">
    <source>
        <dbReference type="Pfam" id="PF00171"/>
    </source>
</evidence>
<protein>
    <submittedName>
        <fullName evidence="6">Aldehyde dehydrogenase family protein</fullName>
    </submittedName>
</protein>
<dbReference type="InterPro" id="IPR016160">
    <property type="entry name" value="Ald_DH_CS_CYS"/>
</dbReference>
<dbReference type="Gene3D" id="3.40.309.10">
    <property type="entry name" value="Aldehyde Dehydrogenase, Chain A, domain 2"/>
    <property type="match status" value="1"/>
</dbReference>
<evidence type="ECO:0000256" key="1">
    <source>
        <dbReference type="ARBA" id="ARBA00009986"/>
    </source>
</evidence>
<dbReference type="FunFam" id="3.40.605.10:FF:000001">
    <property type="entry name" value="Aldehyde dehydrogenase 1"/>
    <property type="match status" value="1"/>
</dbReference>
<comment type="caution">
    <text evidence="6">The sequence shown here is derived from an EMBL/GenBank/DDBJ whole genome shotgun (WGS) entry which is preliminary data.</text>
</comment>
<reference evidence="6 7" key="1">
    <citation type="submission" date="2019-07" db="EMBL/GenBank/DDBJ databases">
        <title>New species of Amycolatopsis and Streptomyces.</title>
        <authorList>
            <person name="Duangmal K."/>
            <person name="Teo W.F.A."/>
            <person name="Lipun K."/>
        </authorList>
    </citation>
    <scope>NUCLEOTIDE SEQUENCE [LARGE SCALE GENOMIC DNA]</scope>
    <source>
        <strain evidence="6 7">JCM 30562</strain>
    </source>
</reference>
<dbReference type="Gene3D" id="3.40.605.10">
    <property type="entry name" value="Aldehyde Dehydrogenase, Chain A, domain 1"/>
    <property type="match status" value="1"/>
</dbReference>
<dbReference type="SUPFAM" id="SSF53720">
    <property type="entry name" value="ALDH-like"/>
    <property type="match status" value="1"/>
</dbReference>
<comment type="similarity">
    <text evidence="1 4">Belongs to the aldehyde dehydrogenase family.</text>
</comment>
<sequence length="496" mass="52391">MTETDRLLPEVRDHLRSAHQLLINGEFGDARDGATFETTDPGNGRTLATVAEAGNEDINLAVYAARTALNGPWGRFAPAERERALLRLADLIEENAPLIAQLETLDNGKPLSASANADIPLTAGHFRYFAGWPSKIEGQAIPTGYPDMHVYTRSEPVGVVGAIIPWNFPLLMAAWKLAPALAAGCTVVLKPAEQTPLTALLLGRLALEAGFPPGVLNVCPGFGGRAGRALVAHPGVDKITFTGSAAVGREIGATAGGELKHVSLELGGKSPNIILADADIETAATAAATAIFFLSGQTCSAGSRLMVQREIYDDVVAAVAEKARELQLGHGLDPRTTLGPLVSGKQLERVTGYLASAERDGAKVVTGGRRAGDALAGGYFVEPTVLADVPDHLTVCRDEIFGPVLVTQAFDTVDELATRANANQYGLAAGVWTNDVRKAHDLARRLQAGTVWINCYNYFDGAVPFGGYKNSGHGRDGGRAALEKFLQTKSVWTNLA</sequence>
<dbReference type="InterPro" id="IPR015590">
    <property type="entry name" value="Aldehyde_DH_dom"/>
</dbReference>
<dbReference type="PROSITE" id="PS00070">
    <property type="entry name" value="ALDEHYDE_DEHYDR_CYS"/>
    <property type="match status" value="1"/>
</dbReference>
<accession>A0A558AJC1</accession>
<evidence type="ECO:0000256" key="4">
    <source>
        <dbReference type="RuleBase" id="RU003345"/>
    </source>
</evidence>
<dbReference type="InterPro" id="IPR029510">
    <property type="entry name" value="Ald_DH_CS_GLU"/>
</dbReference>
<gene>
    <name evidence="6" type="ORF">FNH06_06930</name>
</gene>
<dbReference type="PANTHER" id="PTHR11699">
    <property type="entry name" value="ALDEHYDE DEHYDROGENASE-RELATED"/>
    <property type="match status" value="1"/>
</dbReference>
<dbReference type="Pfam" id="PF00171">
    <property type="entry name" value="Aldedh"/>
    <property type="match status" value="1"/>
</dbReference>
<keyword evidence="7" id="KW-1185">Reference proteome</keyword>